<dbReference type="PANTHER" id="PTHR10622">
    <property type="entry name" value="HET DOMAIN-CONTAINING PROTEIN"/>
    <property type="match status" value="1"/>
</dbReference>
<dbReference type="Proteomes" id="UP000799770">
    <property type="component" value="Unassembled WGS sequence"/>
</dbReference>
<protein>
    <submittedName>
        <fullName evidence="3">Heterokaryon incompatibility protein-domain-containing protein</fullName>
    </submittedName>
</protein>
<dbReference type="Pfam" id="PF26640">
    <property type="entry name" value="DUF8212"/>
    <property type="match status" value="1"/>
</dbReference>
<keyword evidence="4" id="KW-1185">Reference proteome</keyword>
<feature type="domain" description="DUF8212" evidence="2">
    <location>
        <begin position="211"/>
        <end position="234"/>
    </location>
</feature>
<reference evidence="3" key="1">
    <citation type="journal article" date="2020" name="Stud. Mycol.">
        <title>101 Dothideomycetes genomes: a test case for predicting lifestyles and emergence of pathogens.</title>
        <authorList>
            <person name="Haridas S."/>
            <person name="Albert R."/>
            <person name="Binder M."/>
            <person name="Bloem J."/>
            <person name="Labutti K."/>
            <person name="Salamov A."/>
            <person name="Andreopoulos B."/>
            <person name="Baker S."/>
            <person name="Barry K."/>
            <person name="Bills G."/>
            <person name="Bluhm B."/>
            <person name="Cannon C."/>
            <person name="Castanera R."/>
            <person name="Culley D."/>
            <person name="Daum C."/>
            <person name="Ezra D."/>
            <person name="Gonzalez J."/>
            <person name="Henrissat B."/>
            <person name="Kuo A."/>
            <person name="Liang C."/>
            <person name="Lipzen A."/>
            <person name="Lutzoni F."/>
            <person name="Magnuson J."/>
            <person name="Mondo S."/>
            <person name="Nolan M."/>
            <person name="Ohm R."/>
            <person name="Pangilinan J."/>
            <person name="Park H.-J."/>
            <person name="Ramirez L."/>
            <person name="Alfaro M."/>
            <person name="Sun H."/>
            <person name="Tritt A."/>
            <person name="Yoshinaga Y."/>
            <person name="Zwiers L.-H."/>
            <person name="Turgeon B."/>
            <person name="Goodwin S."/>
            <person name="Spatafora J."/>
            <person name="Crous P."/>
            <person name="Grigoriev I."/>
        </authorList>
    </citation>
    <scope>NUCLEOTIDE SEQUENCE</scope>
    <source>
        <strain evidence="3">CBS 627.86</strain>
    </source>
</reference>
<dbReference type="PANTHER" id="PTHR10622:SF10">
    <property type="entry name" value="HET DOMAIN-CONTAINING PROTEIN"/>
    <property type="match status" value="1"/>
</dbReference>
<dbReference type="AlphaFoldDB" id="A0A6A5ZBJ1"/>
<name>A0A6A5ZBJ1_9PLEO</name>
<proteinExistence type="predicted"/>
<dbReference type="EMBL" id="ML977320">
    <property type="protein sequence ID" value="KAF2116830.1"/>
    <property type="molecule type" value="Genomic_DNA"/>
</dbReference>
<evidence type="ECO:0000313" key="3">
    <source>
        <dbReference type="EMBL" id="KAF2116830.1"/>
    </source>
</evidence>
<evidence type="ECO:0000313" key="4">
    <source>
        <dbReference type="Proteomes" id="UP000799770"/>
    </source>
</evidence>
<dbReference type="InterPro" id="IPR058525">
    <property type="entry name" value="DUF8212"/>
</dbReference>
<organism evidence="3 4">
    <name type="scientific">Lophiotrema nucula</name>
    <dbReference type="NCBI Taxonomy" id="690887"/>
    <lineage>
        <taxon>Eukaryota</taxon>
        <taxon>Fungi</taxon>
        <taxon>Dikarya</taxon>
        <taxon>Ascomycota</taxon>
        <taxon>Pezizomycotina</taxon>
        <taxon>Dothideomycetes</taxon>
        <taxon>Pleosporomycetidae</taxon>
        <taxon>Pleosporales</taxon>
        <taxon>Lophiotremataceae</taxon>
        <taxon>Lophiotrema</taxon>
    </lineage>
</organism>
<dbReference type="OrthoDB" id="20872at2759"/>
<evidence type="ECO:0000259" key="1">
    <source>
        <dbReference type="Pfam" id="PF06985"/>
    </source>
</evidence>
<feature type="domain" description="Heterokaryon incompatibility" evidence="1">
    <location>
        <begin position="22"/>
        <end position="109"/>
    </location>
</feature>
<dbReference type="InterPro" id="IPR010730">
    <property type="entry name" value="HET"/>
</dbReference>
<dbReference type="Pfam" id="PF06985">
    <property type="entry name" value="HET"/>
    <property type="match status" value="1"/>
</dbReference>
<evidence type="ECO:0000259" key="2">
    <source>
        <dbReference type="Pfam" id="PF26640"/>
    </source>
</evidence>
<accession>A0A6A5ZBJ1</accession>
<sequence>MRLLHATTFELHDFIGSKVPPYAILSHRWEDDEVTFYDVHNEVHRKKKGFTKIRNCCLQACSDGFEYVWIDTCCIDKSSSAELTEAINSMFKWYEGSSVCYAYLSDFKASQWFKRGWTLQELLAPDKVWFYGQLDGEWFPLGEKSHLTSYISDCTSIDTDILRGRDLRASSVAARMSWAANRKTTREEDMAYCLLGLFDVNMPLLYGEGKKAFIRLQEEIMKNSDDQSLFMWDMDTAYTTSLRSGLLASTPLQFDLYGVKITRLTKHEGVHYARDGSRHRSPFKIRSDELAKAVRKTIYIRQDPDRSWD</sequence>
<gene>
    <name evidence="3" type="ORF">BDV96DRAFT_612009</name>
</gene>